<dbReference type="AlphaFoldDB" id="A0A1Z4BM66"/>
<reference evidence="5" key="1">
    <citation type="submission" date="2017-06" db="EMBL/GenBank/DDBJ databases">
        <title>Complete genome sequence of Capnocytophaga sp. KCOM 1579 (=ChDC OS43) isolated from a human refractory periapical abscess lesion.</title>
        <authorList>
            <person name="Kook J.-K."/>
            <person name="Park S.-N."/>
            <person name="Lim Y.K."/>
            <person name="Roh H."/>
        </authorList>
    </citation>
    <scope>NUCLEOTIDE SEQUENCE [LARGE SCALE GENOMIC DNA]</scope>
    <source>
        <strain evidence="5">ChDC OS43</strain>
    </source>
</reference>
<protein>
    <submittedName>
        <fullName evidence="4">Transcriptional regulator</fullName>
    </submittedName>
</protein>
<name>A0A1Z4BM66_9FLAO</name>
<dbReference type="InterPro" id="IPR010982">
    <property type="entry name" value="Lambda_DNA-bd_dom_sf"/>
</dbReference>
<organism evidence="4 5">
    <name type="scientific">Capnocytophaga endodontalis</name>
    <dbReference type="NCBI Taxonomy" id="2708117"/>
    <lineage>
        <taxon>Bacteria</taxon>
        <taxon>Pseudomonadati</taxon>
        <taxon>Bacteroidota</taxon>
        <taxon>Flavobacteriia</taxon>
        <taxon>Flavobacteriales</taxon>
        <taxon>Flavobacteriaceae</taxon>
        <taxon>Capnocytophaga</taxon>
    </lineage>
</organism>
<evidence type="ECO:0000313" key="5">
    <source>
        <dbReference type="Proteomes" id="UP000197007"/>
    </source>
</evidence>
<dbReference type="KEGG" id="capn:CBG49_04445"/>
<dbReference type="Pfam" id="PF01381">
    <property type="entry name" value="HTH_3"/>
    <property type="match status" value="1"/>
</dbReference>
<proteinExistence type="predicted"/>
<dbReference type="CDD" id="cd00093">
    <property type="entry name" value="HTH_XRE"/>
    <property type="match status" value="1"/>
</dbReference>
<sequence>MEVRKILERITKKRKKKGYSYENMAEELALSPSGYRKIETGETKLLVERMFQIATVLDIPIKKLLDIEEPEKNENKEVLKKLIASYENLLKEKEEQIASLKENIKKR</sequence>
<dbReference type="PANTHER" id="PTHR46558:SF11">
    <property type="entry name" value="HTH-TYPE TRANSCRIPTIONAL REGULATOR XRE"/>
    <property type="match status" value="1"/>
</dbReference>
<dbReference type="PANTHER" id="PTHR46558">
    <property type="entry name" value="TRACRIPTIONAL REGULATORY PROTEIN-RELATED-RELATED"/>
    <property type="match status" value="1"/>
</dbReference>
<dbReference type="SMART" id="SM00530">
    <property type="entry name" value="HTH_XRE"/>
    <property type="match status" value="1"/>
</dbReference>
<dbReference type="Proteomes" id="UP000197007">
    <property type="component" value="Chromosome"/>
</dbReference>
<keyword evidence="2" id="KW-0175">Coiled coil</keyword>
<accession>A0A1Z4BM66</accession>
<evidence type="ECO:0000313" key="4">
    <source>
        <dbReference type="EMBL" id="ASF42386.1"/>
    </source>
</evidence>
<evidence type="ECO:0000259" key="3">
    <source>
        <dbReference type="PROSITE" id="PS50943"/>
    </source>
</evidence>
<dbReference type="InterPro" id="IPR001387">
    <property type="entry name" value="Cro/C1-type_HTH"/>
</dbReference>
<evidence type="ECO:0000256" key="2">
    <source>
        <dbReference type="SAM" id="Coils"/>
    </source>
</evidence>
<gene>
    <name evidence="4" type="ORF">CBG49_04445</name>
</gene>
<keyword evidence="5" id="KW-1185">Reference proteome</keyword>
<feature type="domain" description="HTH cro/C1-type" evidence="3">
    <location>
        <begin position="10"/>
        <end position="64"/>
    </location>
</feature>
<dbReference type="EMBL" id="CP022022">
    <property type="protein sequence ID" value="ASF42386.1"/>
    <property type="molecule type" value="Genomic_DNA"/>
</dbReference>
<keyword evidence="1" id="KW-0238">DNA-binding</keyword>
<dbReference type="PROSITE" id="PS50943">
    <property type="entry name" value="HTH_CROC1"/>
    <property type="match status" value="1"/>
</dbReference>
<evidence type="ECO:0000256" key="1">
    <source>
        <dbReference type="ARBA" id="ARBA00023125"/>
    </source>
</evidence>
<dbReference type="RefSeq" id="WP_088593547.1">
    <property type="nucleotide sequence ID" value="NZ_CP022022.1"/>
</dbReference>
<dbReference type="GO" id="GO:0003677">
    <property type="term" value="F:DNA binding"/>
    <property type="evidence" value="ECO:0007669"/>
    <property type="project" value="UniProtKB-KW"/>
</dbReference>
<dbReference type="SUPFAM" id="SSF47413">
    <property type="entry name" value="lambda repressor-like DNA-binding domains"/>
    <property type="match status" value="1"/>
</dbReference>
<feature type="coiled-coil region" evidence="2">
    <location>
        <begin position="72"/>
        <end position="103"/>
    </location>
</feature>
<dbReference type="Gene3D" id="1.10.260.40">
    <property type="entry name" value="lambda repressor-like DNA-binding domains"/>
    <property type="match status" value="1"/>
</dbReference>